<organism evidence="6 7">
    <name type="scientific">Microbacterium deminutum</name>
    <dbReference type="NCBI Taxonomy" id="344164"/>
    <lineage>
        <taxon>Bacteria</taxon>
        <taxon>Bacillati</taxon>
        <taxon>Actinomycetota</taxon>
        <taxon>Actinomycetes</taxon>
        <taxon>Micrococcales</taxon>
        <taxon>Microbacteriaceae</taxon>
        <taxon>Microbacterium</taxon>
    </lineage>
</organism>
<evidence type="ECO:0000259" key="5">
    <source>
        <dbReference type="Pfam" id="PF22725"/>
    </source>
</evidence>
<dbReference type="InterPro" id="IPR050984">
    <property type="entry name" value="Gfo/Idh/MocA_domain"/>
</dbReference>
<protein>
    <submittedName>
        <fullName evidence="6">Gfo/Idh/MocA family oxidoreductase</fullName>
    </submittedName>
</protein>
<dbReference type="InterPro" id="IPR000683">
    <property type="entry name" value="Gfo/Idh/MocA-like_OxRdtase_N"/>
</dbReference>
<dbReference type="PANTHER" id="PTHR22604">
    <property type="entry name" value="OXIDOREDUCTASES"/>
    <property type="match status" value="1"/>
</dbReference>
<dbReference type="InterPro" id="IPR036291">
    <property type="entry name" value="NAD(P)-bd_dom_sf"/>
</dbReference>
<evidence type="ECO:0000256" key="3">
    <source>
        <dbReference type="ARBA" id="ARBA00023027"/>
    </source>
</evidence>
<dbReference type="Proteomes" id="UP001499933">
    <property type="component" value="Unassembled WGS sequence"/>
</dbReference>
<dbReference type="EMBL" id="BAAAOG010000001">
    <property type="protein sequence ID" value="GAA1942934.1"/>
    <property type="molecule type" value="Genomic_DNA"/>
</dbReference>
<dbReference type="InterPro" id="IPR055170">
    <property type="entry name" value="GFO_IDH_MocA-like_dom"/>
</dbReference>
<keyword evidence="2" id="KW-0560">Oxidoreductase</keyword>
<dbReference type="SUPFAM" id="SSF51735">
    <property type="entry name" value="NAD(P)-binding Rossmann-fold domains"/>
    <property type="match status" value="1"/>
</dbReference>
<sequence>MADSTVRWAIVGTGGIARRTLGDLRLVPRAEIVAVCSRSEESADAFAAEWGIERGYADFTALCADMTVDAIYIATPHGTHFRYASEALRAGKHVLCEKPLTMTAAEARELKSLSVEQDVFLMEAMWMKFAPSMRRALELVESGAIGTPMFVQAGLGYPVPGDGPERFWVAELGGGALFDMGVYTIALAHLFLGVPDAVSTIGEIRPDDVDLHESYTLSYMNGATAQLTTSITYAIPPRGSVGGTAGSIAFGEMLFAPRSLRLMTGTPPQPPRIEDIEFEQEGAGYVPMFRAACEAILAGDREHPFHPVSATIEVLETMELVRAQLIAQRDAS</sequence>
<accession>A0ABP5BET3</accession>
<reference evidence="7" key="1">
    <citation type="journal article" date="2019" name="Int. J. Syst. Evol. Microbiol.">
        <title>The Global Catalogue of Microorganisms (GCM) 10K type strain sequencing project: providing services to taxonomists for standard genome sequencing and annotation.</title>
        <authorList>
            <consortium name="The Broad Institute Genomics Platform"/>
            <consortium name="The Broad Institute Genome Sequencing Center for Infectious Disease"/>
            <person name="Wu L."/>
            <person name="Ma J."/>
        </authorList>
    </citation>
    <scope>NUCLEOTIDE SEQUENCE [LARGE SCALE GENOMIC DNA]</scope>
    <source>
        <strain evidence="7">JCM 14901</strain>
    </source>
</reference>
<dbReference type="PANTHER" id="PTHR22604:SF105">
    <property type="entry name" value="TRANS-1,2-DIHYDROBENZENE-1,2-DIOL DEHYDROGENASE"/>
    <property type="match status" value="1"/>
</dbReference>
<name>A0ABP5BET3_9MICO</name>
<evidence type="ECO:0000256" key="2">
    <source>
        <dbReference type="ARBA" id="ARBA00023002"/>
    </source>
</evidence>
<dbReference type="Gene3D" id="3.30.360.10">
    <property type="entry name" value="Dihydrodipicolinate Reductase, domain 2"/>
    <property type="match status" value="1"/>
</dbReference>
<gene>
    <name evidence="6" type="ORF">GCM10009776_00880</name>
</gene>
<evidence type="ECO:0000313" key="6">
    <source>
        <dbReference type="EMBL" id="GAA1942934.1"/>
    </source>
</evidence>
<comment type="caution">
    <text evidence="6">The sequence shown here is derived from an EMBL/GenBank/DDBJ whole genome shotgun (WGS) entry which is preliminary data.</text>
</comment>
<comment type="similarity">
    <text evidence="1">Belongs to the Gfo/Idh/MocA family.</text>
</comment>
<evidence type="ECO:0000256" key="1">
    <source>
        <dbReference type="ARBA" id="ARBA00010928"/>
    </source>
</evidence>
<dbReference type="Pfam" id="PF22725">
    <property type="entry name" value="GFO_IDH_MocA_C3"/>
    <property type="match status" value="1"/>
</dbReference>
<evidence type="ECO:0000259" key="4">
    <source>
        <dbReference type="Pfam" id="PF01408"/>
    </source>
</evidence>
<dbReference type="Gene3D" id="3.40.50.720">
    <property type="entry name" value="NAD(P)-binding Rossmann-like Domain"/>
    <property type="match status" value="1"/>
</dbReference>
<dbReference type="SUPFAM" id="SSF55347">
    <property type="entry name" value="Glyceraldehyde-3-phosphate dehydrogenase-like, C-terminal domain"/>
    <property type="match status" value="1"/>
</dbReference>
<proteinExistence type="inferred from homology"/>
<keyword evidence="3" id="KW-0520">NAD</keyword>
<evidence type="ECO:0000313" key="7">
    <source>
        <dbReference type="Proteomes" id="UP001499933"/>
    </source>
</evidence>
<dbReference type="RefSeq" id="WP_344090037.1">
    <property type="nucleotide sequence ID" value="NZ_BAAAOG010000001.1"/>
</dbReference>
<feature type="domain" description="Gfo/Idh/MocA-like oxidoreductase N-terminal" evidence="4">
    <location>
        <begin position="6"/>
        <end position="122"/>
    </location>
</feature>
<feature type="domain" description="GFO/IDH/MocA-like oxidoreductase" evidence="5">
    <location>
        <begin position="134"/>
        <end position="248"/>
    </location>
</feature>
<dbReference type="Pfam" id="PF01408">
    <property type="entry name" value="GFO_IDH_MocA"/>
    <property type="match status" value="1"/>
</dbReference>
<keyword evidence="7" id="KW-1185">Reference proteome</keyword>